<accession>Q0FXV7</accession>
<keyword evidence="1" id="KW-0812">Transmembrane</keyword>
<dbReference type="STRING" id="217511.GCA_001463845_03312"/>
<dbReference type="InterPro" id="IPR042106">
    <property type="entry name" value="Nuo/plastoQ_OxRdtase_6_NuoJ"/>
</dbReference>
<dbReference type="GO" id="GO:0048038">
    <property type="term" value="F:quinone binding"/>
    <property type="evidence" value="ECO:0007669"/>
    <property type="project" value="UniProtKB-UniRule"/>
</dbReference>
<protein>
    <recommendedName>
        <fullName evidence="1">NADH-quinone oxidoreductase subunit J</fullName>
        <ecNumber evidence="1">7.1.1.-</ecNumber>
    </recommendedName>
</protein>
<dbReference type="Proteomes" id="UP000004310">
    <property type="component" value="Unassembled WGS sequence"/>
</dbReference>
<keyword evidence="1" id="KW-0874">Quinone</keyword>
<feature type="transmembrane region" description="Helical" evidence="1">
    <location>
        <begin position="6"/>
        <end position="24"/>
    </location>
</feature>
<keyword evidence="4" id="KW-1185">Reference proteome</keyword>
<feature type="transmembrane region" description="Helical" evidence="1">
    <location>
        <begin position="94"/>
        <end position="115"/>
    </location>
</feature>
<feature type="transmembrane region" description="Helical" evidence="1">
    <location>
        <begin position="135"/>
        <end position="159"/>
    </location>
</feature>
<comment type="similarity">
    <text evidence="1">Belongs to the complex I subunit 6 family.</text>
</comment>
<dbReference type="HOGENOM" id="CLU_121392_0_0_5"/>
<feature type="transmembrane region" description="Helical" evidence="1">
    <location>
        <begin position="60"/>
        <end position="82"/>
    </location>
</feature>
<dbReference type="eggNOG" id="COG0839">
    <property type="taxonomic scope" value="Bacteria"/>
</dbReference>
<sequence>MGLTDLLFLALSAVAILSGWRVFATDSMVRASFLLLLSFVAVGLIIVMLAAPYIGVATVFMMAVEMMVMALFMVMFMMNPAGLNPMMMVHQHRFSIVAGVLAFAGLTAAILFTSFPKIPVDPSTPVVHDLGIELLGPSMLIFETAGVTLLATMIGSVILSSRSGRFGMADQGSRPPGLEPDGEPAGRQPEAGNGHHHHH</sequence>
<evidence type="ECO:0000256" key="1">
    <source>
        <dbReference type="RuleBase" id="RU004429"/>
    </source>
</evidence>
<dbReference type="EMBL" id="AATP01000012">
    <property type="protein sequence ID" value="EAU39776.1"/>
    <property type="molecule type" value="Genomic_DNA"/>
</dbReference>
<dbReference type="Pfam" id="PF00499">
    <property type="entry name" value="Oxidored_q3"/>
    <property type="match status" value="1"/>
</dbReference>
<keyword evidence="1" id="KW-1133">Transmembrane helix</keyword>
<dbReference type="Gene3D" id="1.20.120.1200">
    <property type="entry name" value="NADH-ubiquinone/plastoquinone oxidoreductase chain 6, subunit NuoJ"/>
    <property type="match status" value="1"/>
</dbReference>
<dbReference type="RefSeq" id="WP_007068915.1">
    <property type="nucleotide sequence ID" value="NZ_DS022273.1"/>
</dbReference>
<dbReference type="EC" id="7.1.1.-" evidence="1"/>
<comment type="subcellular location">
    <subcellularLocation>
        <location evidence="1">Cell membrane</location>
        <topology evidence="1">Multi-pass membrane protein</topology>
    </subcellularLocation>
</comment>
<feature type="transmembrane region" description="Helical" evidence="1">
    <location>
        <begin position="31"/>
        <end position="54"/>
    </location>
</feature>
<name>Q0FXV7_9HYPH</name>
<feature type="region of interest" description="Disordered" evidence="2">
    <location>
        <begin position="167"/>
        <end position="199"/>
    </location>
</feature>
<keyword evidence="1" id="KW-0472">Membrane</keyword>
<evidence type="ECO:0000313" key="3">
    <source>
        <dbReference type="EMBL" id="EAU39776.1"/>
    </source>
</evidence>
<evidence type="ECO:0000256" key="2">
    <source>
        <dbReference type="SAM" id="MobiDB-lite"/>
    </source>
</evidence>
<proteinExistence type="inferred from homology"/>
<gene>
    <name evidence="3" type="ORF">FP2506_00140</name>
</gene>
<keyword evidence="1" id="KW-0520">NAD</keyword>
<comment type="function">
    <text evidence="1">NDH-1 shuttles electrons from NADH, via FMN and iron-sulfur (Fe-S) centers, to quinones in the respiratory chain. Couples the redox reaction to proton translocation (for every two electrons transferred, four hydrogen ions are translocated across the cytoplasmic membrane), and thus conserves the redox energy in a proton gradient.</text>
</comment>
<comment type="catalytic activity">
    <reaction evidence="1">
        <text>a quinone + NADH + 5 H(+)(in) = a quinol + NAD(+) + 4 H(+)(out)</text>
        <dbReference type="Rhea" id="RHEA:57888"/>
        <dbReference type="ChEBI" id="CHEBI:15378"/>
        <dbReference type="ChEBI" id="CHEBI:24646"/>
        <dbReference type="ChEBI" id="CHEBI:57540"/>
        <dbReference type="ChEBI" id="CHEBI:57945"/>
        <dbReference type="ChEBI" id="CHEBI:132124"/>
    </reaction>
</comment>
<reference evidence="3 4" key="1">
    <citation type="journal article" date="2010" name="J. Bacteriol.">
        <title>Genome sequence of Fulvimarina pelagi HTCC2506T, a Mn(II)-oxidizing alphaproteobacterium possessing an aerobic anoxygenic photosynthetic gene cluster and Xanthorhodopsin.</title>
        <authorList>
            <person name="Kang I."/>
            <person name="Oh H.M."/>
            <person name="Lim S.I."/>
            <person name="Ferriera S."/>
            <person name="Giovannoni S.J."/>
            <person name="Cho J.C."/>
        </authorList>
    </citation>
    <scope>NUCLEOTIDE SEQUENCE [LARGE SCALE GENOMIC DNA]</scope>
    <source>
        <strain evidence="3 4">HTCC2506</strain>
    </source>
</reference>
<dbReference type="AlphaFoldDB" id="Q0FXV7"/>
<evidence type="ECO:0000313" key="4">
    <source>
        <dbReference type="Proteomes" id="UP000004310"/>
    </source>
</evidence>
<dbReference type="GO" id="GO:0005886">
    <property type="term" value="C:plasma membrane"/>
    <property type="evidence" value="ECO:0007669"/>
    <property type="project" value="UniProtKB-SubCell"/>
</dbReference>
<comment type="caution">
    <text evidence="3">The sequence shown here is derived from an EMBL/GenBank/DDBJ whole genome shotgun (WGS) entry which is preliminary data.</text>
</comment>
<dbReference type="InterPro" id="IPR001457">
    <property type="entry name" value="NADH_UbQ/plastoQ_OxRdtase_su6"/>
</dbReference>
<organism evidence="3 4">
    <name type="scientific">Fulvimarina pelagi HTCC2506</name>
    <dbReference type="NCBI Taxonomy" id="314231"/>
    <lineage>
        <taxon>Bacteria</taxon>
        <taxon>Pseudomonadati</taxon>
        <taxon>Pseudomonadota</taxon>
        <taxon>Alphaproteobacteria</taxon>
        <taxon>Hyphomicrobiales</taxon>
        <taxon>Aurantimonadaceae</taxon>
        <taxon>Fulvimarina</taxon>
    </lineage>
</organism>
<keyword evidence="1" id="KW-1003">Cell membrane</keyword>
<dbReference type="GO" id="GO:0008137">
    <property type="term" value="F:NADH dehydrogenase (ubiquinone) activity"/>
    <property type="evidence" value="ECO:0007669"/>
    <property type="project" value="UniProtKB-UniRule"/>
</dbReference>